<sequence>MARQGRWCVGYLRYEAAPAFDTALAVHGGSDGPLAWFGVHDAAQPWPPMDIGAGAPGAEWQSDLPRTTFEQRMAEIHQAIAAGQLYQVNYTAPLQAEFRGDARAWFMRLRQAQPHGYAAFIDSGTEQVLSVSPELFFDWRDGRILARPMKGTAPRGATAADDEALAARLAASPKERAENVMIVDLIRNDLSRIAKPFSVRVPRLFHLEALPTVWQMTSDVEALTRDGTTLANVFTALFPCGSITGAPKVQAMRMICDLEPQPRGVYCGAVGVVRPGGHATFNVAIRTVTLRGTAASCGIGSGITADAQAEGEWQEWRHKRAFLERASQPFELLETLALEGGALRDAPAHLARMADAAAHFAYPWDAAHVAGRLRQLVDAHLQGRWRVRLRLDAGGQVQAEAYALDLTPTPVRLRLATSALEEADSEFVRFKTTRRAHYDAFAPSEPDVFDTLLWNRRGEITECTRGNVALLLDGRWVTPALHCGLLGGIGRARWLREGRLAEAVVRVDELQRVQALAFVNSLRGWVDAVLDEHPPSGRRA</sequence>
<dbReference type="InterPro" id="IPR005801">
    <property type="entry name" value="ADC_synthase"/>
</dbReference>
<dbReference type="PRINTS" id="PR00095">
    <property type="entry name" value="ANTSNTHASEI"/>
</dbReference>
<dbReference type="KEGG" id="rhf:EUB48_15475"/>
<dbReference type="NCBIfam" id="TIGR00553">
    <property type="entry name" value="pabB"/>
    <property type="match status" value="1"/>
</dbReference>
<dbReference type="Pfam" id="PF00425">
    <property type="entry name" value="Chorismate_bind"/>
    <property type="match status" value="1"/>
</dbReference>
<dbReference type="InterPro" id="IPR043131">
    <property type="entry name" value="BCAT-like_N"/>
</dbReference>
<keyword evidence="3" id="KW-0808">Transferase</keyword>
<dbReference type="GO" id="GO:0009396">
    <property type="term" value="P:folic acid-containing compound biosynthetic process"/>
    <property type="evidence" value="ECO:0007669"/>
    <property type="project" value="InterPro"/>
</dbReference>
<proteinExistence type="predicted"/>
<name>A0A515DHD2_9BURK</name>
<dbReference type="KEGG" id="rhf:EUB48_12535"/>
<dbReference type="Gene3D" id="3.30.470.10">
    <property type="match status" value="1"/>
</dbReference>
<dbReference type="GO" id="GO:0000162">
    <property type="term" value="P:L-tryptophan biosynthetic process"/>
    <property type="evidence" value="ECO:0007669"/>
    <property type="project" value="TreeGrafter"/>
</dbReference>
<dbReference type="PANTHER" id="PTHR11236:SF50">
    <property type="entry name" value="AMINODEOXYCHORISMATE SYNTHASE COMPONENT 1"/>
    <property type="match status" value="1"/>
</dbReference>
<evidence type="ECO:0000313" key="3">
    <source>
        <dbReference type="EMBL" id="QDL39833.1"/>
    </source>
</evidence>
<dbReference type="Gene3D" id="3.20.10.10">
    <property type="entry name" value="D-amino Acid Aminotransferase, subunit A, domain 2"/>
    <property type="match status" value="1"/>
</dbReference>
<evidence type="ECO:0000259" key="1">
    <source>
        <dbReference type="Pfam" id="PF00425"/>
    </source>
</evidence>
<dbReference type="SUPFAM" id="SSF56322">
    <property type="entry name" value="ADC synthase"/>
    <property type="match status" value="1"/>
</dbReference>
<dbReference type="EMBL" id="CP035503">
    <property type="protein sequence ID" value="QDL39833.1"/>
    <property type="molecule type" value="Genomic_DNA"/>
</dbReference>
<dbReference type="InterPro" id="IPR019999">
    <property type="entry name" value="Anth_synth_I-like"/>
</dbReference>
<dbReference type="InterPro" id="IPR001544">
    <property type="entry name" value="Aminotrans_IV"/>
</dbReference>
<dbReference type="PANTHER" id="PTHR11236">
    <property type="entry name" value="AMINOBENZOATE/ANTHRANILATE SYNTHASE"/>
    <property type="match status" value="1"/>
</dbReference>
<dbReference type="InterPro" id="IPR036038">
    <property type="entry name" value="Aminotransferase-like"/>
</dbReference>
<dbReference type="InterPro" id="IPR043132">
    <property type="entry name" value="BCAT-like_C"/>
</dbReference>
<keyword evidence="3" id="KW-0032">Aminotransferase</keyword>
<accession>A0A515DHD2</accession>
<evidence type="ECO:0000313" key="4">
    <source>
        <dbReference type="Proteomes" id="UP000316798"/>
    </source>
</evidence>
<reference evidence="3 4" key="1">
    <citation type="submission" date="2019-01" db="EMBL/GenBank/DDBJ databases">
        <title>Genomic insights into a novel species Rhodoferax sp.</title>
        <authorList>
            <person name="Jin L."/>
        </authorList>
    </citation>
    <scope>NUCLEOTIDE SEQUENCE [LARGE SCALE GENOMIC DNA]</scope>
    <source>
        <strain evidence="3 4">CHu59-6-5</strain>
    </source>
</reference>
<gene>
    <name evidence="3" type="primary">pabB</name>
    <name evidence="2" type="ORF">EUB48_12535</name>
    <name evidence="3" type="ORF">EUB48_15475</name>
</gene>
<dbReference type="EMBL" id="CP035503">
    <property type="protein sequence ID" value="QDL39780.1"/>
    <property type="molecule type" value="Genomic_DNA"/>
</dbReference>
<evidence type="ECO:0000313" key="2">
    <source>
        <dbReference type="EMBL" id="QDL39780.1"/>
    </source>
</evidence>
<dbReference type="InterPro" id="IPR005802">
    <property type="entry name" value="ADC_synth_comp_1"/>
</dbReference>
<dbReference type="EC" id="2.6.1.85" evidence="3"/>
<feature type="domain" description="Chorismate-utilising enzyme C-terminal" evidence="1">
    <location>
        <begin position="67"/>
        <end position="319"/>
    </location>
</feature>
<dbReference type="InterPro" id="IPR015890">
    <property type="entry name" value="Chorismate_C"/>
</dbReference>
<dbReference type="GO" id="GO:0046820">
    <property type="term" value="F:4-amino-4-deoxychorismate synthase activity"/>
    <property type="evidence" value="ECO:0007669"/>
    <property type="project" value="UniProtKB-EC"/>
</dbReference>
<dbReference type="OrthoDB" id="9803598at2"/>
<dbReference type="Gene3D" id="3.60.120.10">
    <property type="entry name" value="Anthranilate synthase"/>
    <property type="match status" value="1"/>
</dbReference>
<dbReference type="AlphaFoldDB" id="A0A515DHD2"/>
<keyword evidence="4" id="KW-1185">Reference proteome</keyword>
<dbReference type="Pfam" id="PF01063">
    <property type="entry name" value="Aminotran_4"/>
    <property type="match status" value="1"/>
</dbReference>
<dbReference type="SUPFAM" id="SSF56752">
    <property type="entry name" value="D-aminoacid aminotransferase-like PLP-dependent enzymes"/>
    <property type="match status" value="1"/>
</dbReference>
<organism evidence="3 4">
    <name type="scientific">Rhodoferax sediminis</name>
    <dbReference type="NCBI Taxonomy" id="2509614"/>
    <lineage>
        <taxon>Bacteria</taxon>
        <taxon>Pseudomonadati</taxon>
        <taxon>Pseudomonadota</taxon>
        <taxon>Betaproteobacteria</taxon>
        <taxon>Burkholderiales</taxon>
        <taxon>Comamonadaceae</taxon>
        <taxon>Rhodoferax</taxon>
    </lineage>
</organism>
<dbReference type="Proteomes" id="UP000316798">
    <property type="component" value="Chromosome"/>
</dbReference>
<protein>
    <submittedName>
        <fullName evidence="3">Aminodeoxychorismate synthase component I</fullName>
        <ecNumber evidence="3">2.6.1.85</ecNumber>
    </submittedName>
</protein>